<comment type="caution">
    <text evidence="3">The sequence shown here is derived from an EMBL/GenBank/DDBJ whole genome shotgun (WGS) entry which is preliminary data.</text>
</comment>
<evidence type="ECO:0000313" key="4">
    <source>
        <dbReference type="Proteomes" id="UP000470771"/>
    </source>
</evidence>
<evidence type="ECO:0000259" key="2">
    <source>
        <dbReference type="Pfam" id="PF18962"/>
    </source>
</evidence>
<dbReference type="RefSeq" id="WP_160632528.1">
    <property type="nucleotide sequence ID" value="NZ_WWNE01000005.1"/>
</dbReference>
<gene>
    <name evidence="3" type="ORF">GQN54_05575</name>
</gene>
<dbReference type="InterPro" id="IPR026444">
    <property type="entry name" value="Secre_tail"/>
</dbReference>
<protein>
    <submittedName>
        <fullName evidence="3">T9SS type A sorting domain-containing protein</fullName>
    </submittedName>
</protein>
<dbReference type="AlphaFoldDB" id="A0A6N9NG19"/>
<evidence type="ECO:0000313" key="3">
    <source>
        <dbReference type="EMBL" id="NBG65576.1"/>
    </source>
</evidence>
<keyword evidence="1" id="KW-0732">Signal</keyword>
<dbReference type="EMBL" id="WWNE01000005">
    <property type="protein sequence ID" value="NBG65576.1"/>
    <property type="molecule type" value="Genomic_DNA"/>
</dbReference>
<name>A0A6N9NG19_9FLAO</name>
<keyword evidence="4" id="KW-1185">Reference proteome</keyword>
<dbReference type="InterPro" id="IPR013783">
    <property type="entry name" value="Ig-like_fold"/>
</dbReference>
<dbReference type="NCBIfam" id="TIGR04183">
    <property type="entry name" value="Por_Secre_tail"/>
    <property type="match status" value="1"/>
</dbReference>
<sequence length="370" mass="41601">MKYFSLLLFSTFYFGTNSINAQIIESIIHSSNNITTIENGGSGDWNKPTNIMLSDNSFASTTSNQNGTVSEYIVASQFNFNIPTSATITGVKVMIEKEAIGEQQEVKDEVIKLVKNGMIIGENYAFPAIWENEEFFQSYGGSDSKWGTSLNVEDVNNGEFGIALSVRLNGVGEVPSAKIDYIGMVVYYIDPLPIKLTSFQIKKSFQNMVLLEWTTSSEINNDYFEIERSIDGKKWEKRGQVDGVGNSNQLNHYAFNDHLSSEKWFYYRLKQIDFNGQYEYSPIEAVENNKVTDNNYFYPNPSSGVIHYEVDDTIGKVKIFDTLGKLLLQHSNHEIGVLSIDLSTIGKGVFLAQIESKEGETVSVQRIVNK</sequence>
<dbReference type="Gene3D" id="2.60.40.10">
    <property type="entry name" value="Immunoglobulins"/>
    <property type="match status" value="1"/>
</dbReference>
<feature type="domain" description="Secretion system C-terminal sorting" evidence="2">
    <location>
        <begin position="298"/>
        <end position="364"/>
    </location>
</feature>
<reference evidence="3 4" key="1">
    <citation type="submission" date="2019-12" db="EMBL/GenBank/DDBJ databases">
        <authorList>
            <person name="Zhao J."/>
        </authorList>
    </citation>
    <scope>NUCLEOTIDE SEQUENCE [LARGE SCALE GENOMIC DNA]</scope>
    <source>
        <strain evidence="3 4">S-15</strain>
    </source>
</reference>
<accession>A0A6N9NG19</accession>
<proteinExistence type="predicted"/>
<dbReference type="Pfam" id="PF18962">
    <property type="entry name" value="Por_Secre_tail"/>
    <property type="match status" value="1"/>
</dbReference>
<dbReference type="Proteomes" id="UP000470771">
    <property type="component" value="Unassembled WGS sequence"/>
</dbReference>
<evidence type="ECO:0000256" key="1">
    <source>
        <dbReference type="ARBA" id="ARBA00022729"/>
    </source>
</evidence>
<organism evidence="3 4">
    <name type="scientific">Acidiluteibacter ferrifornacis</name>
    <dbReference type="NCBI Taxonomy" id="2692424"/>
    <lineage>
        <taxon>Bacteria</taxon>
        <taxon>Pseudomonadati</taxon>
        <taxon>Bacteroidota</taxon>
        <taxon>Flavobacteriia</taxon>
        <taxon>Flavobacteriales</taxon>
        <taxon>Cryomorphaceae</taxon>
        <taxon>Acidiluteibacter</taxon>
    </lineage>
</organism>